<evidence type="ECO:0000256" key="3">
    <source>
        <dbReference type="ARBA" id="ARBA00022898"/>
    </source>
</evidence>
<reference evidence="6 7" key="1">
    <citation type="submission" date="2018-11" db="EMBL/GenBank/DDBJ databases">
        <title>the genome of Mesorhizobium tamadayense DSM 28320.</title>
        <authorList>
            <person name="Gao J."/>
        </authorList>
    </citation>
    <scope>NUCLEOTIDE SEQUENCE [LARGE SCALE GENOMIC DNA]</scope>
    <source>
        <strain evidence="6 7">DSM 28320</strain>
    </source>
</reference>
<dbReference type="PANTHER" id="PTHR11808:SF15">
    <property type="entry name" value="CYSTATHIONINE GAMMA-LYASE"/>
    <property type="match status" value="1"/>
</dbReference>
<dbReference type="CDD" id="cd00614">
    <property type="entry name" value="CGS_like"/>
    <property type="match status" value="1"/>
</dbReference>
<dbReference type="InterPro" id="IPR015421">
    <property type="entry name" value="PyrdxlP-dep_Trfase_major"/>
</dbReference>
<evidence type="ECO:0000313" key="7">
    <source>
        <dbReference type="Proteomes" id="UP000273786"/>
    </source>
</evidence>
<dbReference type="InterPro" id="IPR000277">
    <property type="entry name" value="Cys/Met-Metab_PyrdxlP-dep_enz"/>
</dbReference>
<dbReference type="NCBIfam" id="NF005871">
    <property type="entry name" value="PRK07811.1"/>
    <property type="match status" value="1"/>
</dbReference>
<dbReference type="OrthoDB" id="9805807at2"/>
<evidence type="ECO:0000256" key="2">
    <source>
        <dbReference type="ARBA" id="ARBA00009077"/>
    </source>
</evidence>
<dbReference type="RefSeq" id="WP_125003814.1">
    <property type="nucleotide sequence ID" value="NZ_RQXT01000038.1"/>
</dbReference>
<dbReference type="InterPro" id="IPR015424">
    <property type="entry name" value="PyrdxlP-dep_Trfase"/>
</dbReference>
<dbReference type="GO" id="GO:0005737">
    <property type="term" value="C:cytoplasm"/>
    <property type="evidence" value="ECO:0007669"/>
    <property type="project" value="TreeGrafter"/>
</dbReference>
<dbReference type="GO" id="GO:0003962">
    <property type="term" value="F:cystathionine gamma-synthase activity"/>
    <property type="evidence" value="ECO:0007669"/>
    <property type="project" value="UniProtKB-EC"/>
</dbReference>
<proteinExistence type="inferred from homology"/>
<organism evidence="6 7">
    <name type="scientific">Mesorhizobium tamadayense</name>
    <dbReference type="NCBI Taxonomy" id="425306"/>
    <lineage>
        <taxon>Bacteria</taxon>
        <taxon>Pseudomonadati</taxon>
        <taxon>Pseudomonadota</taxon>
        <taxon>Alphaproteobacteria</taxon>
        <taxon>Hyphomicrobiales</taxon>
        <taxon>Phyllobacteriaceae</taxon>
        <taxon>Mesorhizobium</taxon>
    </lineage>
</organism>
<keyword evidence="7" id="KW-1185">Reference proteome</keyword>
<evidence type="ECO:0000313" key="6">
    <source>
        <dbReference type="EMBL" id="RRH95136.1"/>
    </source>
</evidence>
<dbReference type="PANTHER" id="PTHR11808">
    <property type="entry name" value="TRANS-SULFURATION ENZYME FAMILY MEMBER"/>
    <property type="match status" value="1"/>
</dbReference>
<dbReference type="Gene3D" id="3.90.1150.10">
    <property type="entry name" value="Aspartate Aminotransferase, domain 1"/>
    <property type="match status" value="1"/>
</dbReference>
<dbReference type="Proteomes" id="UP000273786">
    <property type="component" value="Unassembled WGS sequence"/>
</dbReference>
<dbReference type="GO" id="GO:0019343">
    <property type="term" value="P:cysteine biosynthetic process via cystathionine"/>
    <property type="evidence" value="ECO:0007669"/>
    <property type="project" value="TreeGrafter"/>
</dbReference>
<comment type="similarity">
    <text evidence="2 5">Belongs to the trans-sulfuration enzymes family.</text>
</comment>
<sequence length="389" mass="42058">MTTSGRNRLAFSTRAIHGGQSHDPLTGAVMVPIYATSTYGQQSPGVHKGFEYARSQNPTRFAFERAVADLESGTKAFAFASGLAAISTVLELLDAGAHIVATDDIYGGSFRLMERVRKRSAGLKVSFADFTDLAAVEAAIRPETKLLWVETPTNPLLRIVDLEAVAALARRKGLLTVADNTFASPYIQRPLELGIDIVVHSTTKYLNGHSDMVGGVAVVGDDKDLAERLKFLQNAIGAISGPFDSFLALRGIKTLALRMERHSANGLKIAQWLEGRKDVRRVIYPGLSSHPQHEIAKRQMHAFGGMISVDLDRDLAGTKRFLERTQLFTLAESLGGVESLIEHPALMTHGSIPVEKRGEIGISDSLVRLSAGIEDGYDLIADLDQALGG</sequence>
<dbReference type="Pfam" id="PF01053">
    <property type="entry name" value="Cys_Met_Meta_PP"/>
    <property type="match status" value="1"/>
</dbReference>
<dbReference type="FunFam" id="3.90.1150.10:FF:000008">
    <property type="entry name" value="Cystathionine gamma-synthase"/>
    <property type="match status" value="1"/>
</dbReference>
<gene>
    <name evidence="6" type="ORF">EH240_25595</name>
</gene>
<dbReference type="EC" id="2.5.1.48" evidence="6"/>
<dbReference type="EMBL" id="RQXT01000038">
    <property type="protein sequence ID" value="RRH95136.1"/>
    <property type="molecule type" value="Genomic_DNA"/>
</dbReference>
<comment type="caution">
    <text evidence="6">The sequence shown here is derived from an EMBL/GenBank/DDBJ whole genome shotgun (WGS) entry which is preliminary data.</text>
</comment>
<dbReference type="GO" id="GO:0019346">
    <property type="term" value="P:transsulfuration"/>
    <property type="evidence" value="ECO:0007669"/>
    <property type="project" value="InterPro"/>
</dbReference>
<dbReference type="GO" id="GO:0004123">
    <property type="term" value="F:cystathionine gamma-lyase activity"/>
    <property type="evidence" value="ECO:0007669"/>
    <property type="project" value="TreeGrafter"/>
</dbReference>
<keyword evidence="3 4" id="KW-0663">Pyridoxal phosphate</keyword>
<dbReference type="GO" id="GO:0030170">
    <property type="term" value="F:pyridoxal phosphate binding"/>
    <property type="evidence" value="ECO:0007669"/>
    <property type="project" value="InterPro"/>
</dbReference>
<protein>
    <submittedName>
        <fullName evidence="6">Cystathionine gamma-synthase</fullName>
        <ecNumber evidence="6">2.5.1.48</ecNumber>
    </submittedName>
</protein>
<dbReference type="InterPro" id="IPR015422">
    <property type="entry name" value="PyrdxlP-dep_Trfase_small"/>
</dbReference>
<comment type="cofactor">
    <cofactor evidence="1 5">
        <name>pyridoxal 5'-phosphate</name>
        <dbReference type="ChEBI" id="CHEBI:597326"/>
    </cofactor>
</comment>
<dbReference type="PROSITE" id="PS00868">
    <property type="entry name" value="CYS_MET_METAB_PP"/>
    <property type="match status" value="1"/>
</dbReference>
<evidence type="ECO:0000256" key="1">
    <source>
        <dbReference type="ARBA" id="ARBA00001933"/>
    </source>
</evidence>
<dbReference type="InterPro" id="IPR054542">
    <property type="entry name" value="Cys_met_metab_PP"/>
</dbReference>
<dbReference type="PIRSF" id="PIRSF001434">
    <property type="entry name" value="CGS"/>
    <property type="match status" value="1"/>
</dbReference>
<evidence type="ECO:0000256" key="5">
    <source>
        <dbReference type="RuleBase" id="RU362118"/>
    </source>
</evidence>
<feature type="modified residue" description="N6-(pyridoxal phosphate)lysine" evidence="4">
    <location>
        <position position="204"/>
    </location>
</feature>
<accession>A0A3P3FA32</accession>
<dbReference type="Gene3D" id="3.40.640.10">
    <property type="entry name" value="Type I PLP-dependent aspartate aminotransferase-like (Major domain)"/>
    <property type="match status" value="1"/>
</dbReference>
<dbReference type="SUPFAM" id="SSF53383">
    <property type="entry name" value="PLP-dependent transferases"/>
    <property type="match status" value="1"/>
</dbReference>
<evidence type="ECO:0000256" key="4">
    <source>
        <dbReference type="PIRSR" id="PIRSR001434-2"/>
    </source>
</evidence>
<dbReference type="AlphaFoldDB" id="A0A3P3FA32"/>
<dbReference type="FunFam" id="3.40.640.10:FF:000009">
    <property type="entry name" value="Cystathionine gamma-synthase homolog"/>
    <property type="match status" value="1"/>
</dbReference>
<name>A0A3P3FA32_9HYPH</name>
<keyword evidence="6" id="KW-0808">Transferase</keyword>